<dbReference type="SUPFAM" id="SSF46689">
    <property type="entry name" value="Homeodomain-like"/>
    <property type="match status" value="1"/>
</dbReference>
<evidence type="ECO:0000259" key="5">
    <source>
        <dbReference type="PROSITE" id="PS51294"/>
    </source>
</evidence>
<dbReference type="InterPro" id="IPR009057">
    <property type="entry name" value="Homeodomain-like_sf"/>
</dbReference>
<dbReference type="AlphaFoldDB" id="A0A2N9I8G9"/>
<dbReference type="PANTHER" id="PTHR31499">
    <property type="entry name" value="MYB FAMILY TRANSCRIPTION FACTOR PHL11"/>
    <property type="match status" value="1"/>
</dbReference>
<dbReference type="InterPro" id="IPR001005">
    <property type="entry name" value="SANT/Myb"/>
</dbReference>
<name>A0A2N9I8G9_FAGSY</name>
<feature type="domain" description="HTH myb-type" evidence="5">
    <location>
        <begin position="209"/>
        <end position="269"/>
    </location>
</feature>
<dbReference type="InterPro" id="IPR017930">
    <property type="entry name" value="Myb_dom"/>
</dbReference>
<keyword evidence="4" id="KW-0539">Nucleus</keyword>
<dbReference type="FunFam" id="1.10.10.60:FF:000007">
    <property type="entry name" value="Two-component response regulator"/>
    <property type="match status" value="1"/>
</dbReference>
<dbReference type="GO" id="GO:0003677">
    <property type="term" value="F:DNA binding"/>
    <property type="evidence" value="ECO:0007669"/>
    <property type="project" value="InterPro"/>
</dbReference>
<keyword evidence="3" id="KW-0804">Transcription</keyword>
<dbReference type="GO" id="GO:0003700">
    <property type="term" value="F:DNA-binding transcription factor activity"/>
    <property type="evidence" value="ECO:0007669"/>
    <property type="project" value="InterPro"/>
</dbReference>
<comment type="subcellular location">
    <subcellularLocation>
        <location evidence="1">Nucleus</location>
    </subcellularLocation>
</comment>
<dbReference type="PROSITE" id="PS51294">
    <property type="entry name" value="HTH_MYB"/>
    <property type="match status" value="1"/>
</dbReference>
<sequence length="306" mass="34135">MNMQKNKGQEWSNILLNEDSFNIPRDIPETFSSPPPSDMGLYYFQGLEGVSTKLNLKAASITKITSSYTGSTSAFNTTEQCMCLPQTRSHSNSLSSSSQFLKNHNLVIPSCQPYSNIESQDQDSLDLQSTDYMESLLKVPLQNNQNLRSELFELLQNSDELDSSLKWRPTYISFEGNQCNKVSCNPCSSQLPKPISITHSNSVLSRVAASSKTRIRWTRDLHKRFVECVNHLGGADKATPKEIVKLMDASGLTLLQVKSHLQKYRSTRCIPESTLAFSFCSPRVFLNLTKQTGGKLMMGAKGIVEG</sequence>
<dbReference type="InterPro" id="IPR006447">
    <property type="entry name" value="Myb_dom_plants"/>
</dbReference>
<evidence type="ECO:0000256" key="1">
    <source>
        <dbReference type="ARBA" id="ARBA00004123"/>
    </source>
</evidence>
<reference evidence="6" key="1">
    <citation type="submission" date="2018-02" db="EMBL/GenBank/DDBJ databases">
        <authorList>
            <person name="Cohen D.B."/>
            <person name="Kent A.D."/>
        </authorList>
    </citation>
    <scope>NUCLEOTIDE SEQUENCE</scope>
</reference>
<organism evidence="6">
    <name type="scientific">Fagus sylvatica</name>
    <name type="common">Beechnut</name>
    <dbReference type="NCBI Taxonomy" id="28930"/>
    <lineage>
        <taxon>Eukaryota</taxon>
        <taxon>Viridiplantae</taxon>
        <taxon>Streptophyta</taxon>
        <taxon>Embryophyta</taxon>
        <taxon>Tracheophyta</taxon>
        <taxon>Spermatophyta</taxon>
        <taxon>Magnoliopsida</taxon>
        <taxon>eudicotyledons</taxon>
        <taxon>Gunneridae</taxon>
        <taxon>Pentapetalae</taxon>
        <taxon>rosids</taxon>
        <taxon>fabids</taxon>
        <taxon>Fagales</taxon>
        <taxon>Fagaceae</taxon>
        <taxon>Fagus</taxon>
    </lineage>
</organism>
<evidence type="ECO:0000313" key="6">
    <source>
        <dbReference type="EMBL" id="SPD20161.1"/>
    </source>
</evidence>
<evidence type="ECO:0000256" key="3">
    <source>
        <dbReference type="ARBA" id="ARBA00023163"/>
    </source>
</evidence>
<proteinExistence type="predicted"/>
<dbReference type="EMBL" id="OIVN01004957">
    <property type="protein sequence ID" value="SPD20161.1"/>
    <property type="molecule type" value="Genomic_DNA"/>
</dbReference>
<dbReference type="PANTHER" id="PTHR31499:SF85">
    <property type="entry name" value="TRANSCRIPTION FACTOR MYB-RELATED FAMILY"/>
    <property type="match status" value="1"/>
</dbReference>
<protein>
    <recommendedName>
        <fullName evidence="5">HTH myb-type domain-containing protein</fullName>
    </recommendedName>
</protein>
<keyword evidence="2" id="KW-0805">Transcription regulation</keyword>
<dbReference type="GO" id="GO:0005634">
    <property type="term" value="C:nucleus"/>
    <property type="evidence" value="ECO:0007669"/>
    <property type="project" value="UniProtKB-SubCell"/>
</dbReference>
<dbReference type="InterPro" id="IPR046955">
    <property type="entry name" value="PHR1-like"/>
</dbReference>
<dbReference type="Gene3D" id="1.10.10.60">
    <property type="entry name" value="Homeodomain-like"/>
    <property type="match status" value="1"/>
</dbReference>
<dbReference type="Pfam" id="PF00249">
    <property type="entry name" value="Myb_DNA-binding"/>
    <property type="match status" value="1"/>
</dbReference>
<evidence type="ECO:0000256" key="2">
    <source>
        <dbReference type="ARBA" id="ARBA00023015"/>
    </source>
</evidence>
<dbReference type="NCBIfam" id="TIGR01557">
    <property type="entry name" value="myb_SHAQKYF"/>
    <property type="match status" value="1"/>
</dbReference>
<gene>
    <name evidence="6" type="ORF">FSB_LOCUS48043</name>
</gene>
<evidence type="ECO:0000256" key="4">
    <source>
        <dbReference type="ARBA" id="ARBA00023242"/>
    </source>
</evidence>
<accession>A0A2N9I8G9</accession>